<keyword evidence="3" id="KW-1185">Reference proteome</keyword>
<name>A0A072TIU9_MEDTR</name>
<reference evidence="1 3" key="1">
    <citation type="journal article" date="2011" name="Nature">
        <title>The Medicago genome provides insight into the evolution of rhizobial symbioses.</title>
        <authorList>
            <person name="Young N.D."/>
            <person name="Debelle F."/>
            <person name="Oldroyd G.E."/>
            <person name="Geurts R."/>
            <person name="Cannon S.B."/>
            <person name="Udvardi M.K."/>
            <person name="Benedito V.A."/>
            <person name="Mayer K.F."/>
            <person name="Gouzy J."/>
            <person name="Schoof H."/>
            <person name="Van de Peer Y."/>
            <person name="Proost S."/>
            <person name="Cook D.R."/>
            <person name="Meyers B.C."/>
            <person name="Spannagl M."/>
            <person name="Cheung F."/>
            <person name="De Mita S."/>
            <person name="Krishnakumar V."/>
            <person name="Gundlach H."/>
            <person name="Zhou S."/>
            <person name="Mudge J."/>
            <person name="Bharti A.K."/>
            <person name="Murray J.D."/>
            <person name="Naoumkina M.A."/>
            <person name="Rosen B."/>
            <person name="Silverstein K.A."/>
            <person name="Tang H."/>
            <person name="Rombauts S."/>
            <person name="Zhao P.X."/>
            <person name="Zhou P."/>
            <person name="Barbe V."/>
            <person name="Bardou P."/>
            <person name="Bechner M."/>
            <person name="Bellec A."/>
            <person name="Berger A."/>
            <person name="Berges H."/>
            <person name="Bidwell S."/>
            <person name="Bisseling T."/>
            <person name="Choisne N."/>
            <person name="Couloux A."/>
            <person name="Denny R."/>
            <person name="Deshpande S."/>
            <person name="Dai X."/>
            <person name="Doyle J.J."/>
            <person name="Dudez A.M."/>
            <person name="Farmer A.D."/>
            <person name="Fouteau S."/>
            <person name="Franken C."/>
            <person name="Gibelin C."/>
            <person name="Gish J."/>
            <person name="Goldstein S."/>
            <person name="Gonzalez A.J."/>
            <person name="Green P.J."/>
            <person name="Hallab A."/>
            <person name="Hartog M."/>
            <person name="Hua A."/>
            <person name="Humphray S.J."/>
            <person name="Jeong D.H."/>
            <person name="Jing Y."/>
            <person name="Jocker A."/>
            <person name="Kenton S.M."/>
            <person name="Kim D.J."/>
            <person name="Klee K."/>
            <person name="Lai H."/>
            <person name="Lang C."/>
            <person name="Lin S."/>
            <person name="Macmil S.L."/>
            <person name="Magdelenat G."/>
            <person name="Matthews L."/>
            <person name="McCorrison J."/>
            <person name="Monaghan E.L."/>
            <person name="Mun J.H."/>
            <person name="Najar F.Z."/>
            <person name="Nicholson C."/>
            <person name="Noirot C."/>
            <person name="O'Bleness M."/>
            <person name="Paule C.R."/>
            <person name="Poulain J."/>
            <person name="Prion F."/>
            <person name="Qin B."/>
            <person name="Qu C."/>
            <person name="Retzel E.F."/>
            <person name="Riddle C."/>
            <person name="Sallet E."/>
            <person name="Samain S."/>
            <person name="Samson N."/>
            <person name="Sanders I."/>
            <person name="Saurat O."/>
            <person name="Scarpelli C."/>
            <person name="Schiex T."/>
            <person name="Segurens B."/>
            <person name="Severin A.J."/>
            <person name="Sherrier D.J."/>
            <person name="Shi R."/>
            <person name="Sims S."/>
            <person name="Singer S.R."/>
            <person name="Sinharoy S."/>
            <person name="Sterck L."/>
            <person name="Viollet A."/>
            <person name="Wang B.B."/>
            <person name="Wang K."/>
            <person name="Wang M."/>
            <person name="Wang X."/>
            <person name="Warfsmann J."/>
            <person name="Weissenbach J."/>
            <person name="White D.D."/>
            <person name="White J.D."/>
            <person name="Wiley G.B."/>
            <person name="Wincker P."/>
            <person name="Xing Y."/>
            <person name="Yang L."/>
            <person name="Yao Z."/>
            <person name="Ying F."/>
            <person name="Zhai J."/>
            <person name="Zhou L."/>
            <person name="Zuber A."/>
            <person name="Denarie J."/>
            <person name="Dixon R.A."/>
            <person name="May G.D."/>
            <person name="Schwartz D.C."/>
            <person name="Rogers J."/>
            <person name="Quetier F."/>
            <person name="Town C.D."/>
            <person name="Roe B.A."/>
        </authorList>
    </citation>
    <scope>NUCLEOTIDE SEQUENCE [LARGE SCALE GENOMIC DNA]</scope>
    <source>
        <strain evidence="1">A17</strain>
        <strain evidence="2 3">cv. Jemalong A17</strain>
    </source>
</reference>
<organism evidence="1 3">
    <name type="scientific">Medicago truncatula</name>
    <name type="common">Barrel medic</name>
    <name type="synonym">Medicago tribuloides</name>
    <dbReference type="NCBI Taxonomy" id="3880"/>
    <lineage>
        <taxon>Eukaryota</taxon>
        <taxon>Viridiplantae</taxon>
        <taxon>Streptophyta</taxon>
        <taxon>Embryophyta</taxon>
        <taxon>Tracheophyta</taxon>
        <taxon>Spermatophyta</taxon>
        <taxon>Magnoliopsida</taxon>
        <taxon>eudicotyledons</taxon>
        <taxon>Gunneridae</taxon>
        <taxon>Pentapetalae</taxon>
        <taxon>rosids</taxon>
        <taxon>fabids</taxon>
        <taxon>Fabales</taxon>
        <taxon>Fabaceae</taxon>
        <taxon>Papilionoideae</taxon>
        <taxon>50 kb inversion clade</taxon>
        <taxon>NPAAA clade</taxon>
        <taxon>Hologalegina</taxon>
        <taxon>IRL clade</taxon>
        <taxon>Trifolieae</taxon>
        <taxon>Medicago</taxon>
    </lineage>
</organism>
<reference evidence="2" key="3">
    <citation type="submission" date="2015-06" db="UniProtKB">
        <authorList>
            <consortium name="EnsemblPlants"/>
        </authorList>
    </citation>
    <scope>IDENTIFICATION</scope>
    <source>
        <strain evidence="2">cv. Jemalong A17</strain>
    </source>
</reference>
<dbReference type="EnsemblPlants" id="KEH17141">
    <property type="protein sequence ID" value="KEH17141"/>
    <property type="gene ID" value="MTR_0039s0040"/>
</dbReference>
<dbReference type="EMBL" id="KL402764">
    <property type="protein sequence ID" value="KEH17141.1"/>
    <property type="molecule type" value="Genomic_DNA"/>
</dbReference>
<dbReference type="HOGENOM" id="CLU_2137250_0_0_1"/>
<gene>
    <name evidence="1" type="ORF">MTR_0039s0040</name>
</gene>
<proteinExistence type="predicted"/>
<evidence type="ECO:0000313" key="1">
    <source>
        <dbReference type="EMBL" id="KEH17141.1"/>
    </source>
</evidence>
<evidence type="ECO:0000313" key="2">
    <source>
        <dbReference type="EnsemblPlants" id="KEH17141"/>
    </source>
</evidence>
<dbReference type="AlphaFoldDB" id="A0A072TIU9"/>
<dbReference type="Proteomes" id="UP000002051">
    <property type="component" value="Unassembled WGS sequence"/>
</dbReference>
<protein>
    <submittedName>
        <fullName evidence="1 2">Uncharacterized protein</fullName>
    </submittedName>
</protein>
<accession>A0A072TIU9</accession>
<sequence length="113" mass="13050">MVKEVKPYGAVELEDPVTKASWTVNGQRLKPYFGGEIDRLRCRSHVRTKTIQKSEAKRKQSLNCHYSRGEYNHSPWRVNWNLTALTTKELATASKYAREASNNSSDSYKFQSH</sequence>
<reference evidence="1 3" key="2">
    <citation type="journal article" date="2014" name="BMC Genomics">
        <title>An improved genome release (version Mt4.0) for the model legume Medicago truncatula.</title>
        <authorList>
            <person name="Tang H."/>
            <person name="Krishnakumar V."/>
            <person name="Bidwell S."/>
            <person name="Rosen B."/>
            <person name="Chan A."/>
            <person name="Zhou S."/>
            <person name="Gentzbittel L."/>
            <person name="Childs K.L."/>
            <person name="Yandell M."/>
            <person name="Gundlach H."/>
            <person name="Mayer K.F."/>
            <person name="Schwartz D.C."/>
            <person name="Town C.D."/>
        </authorList>
    </citation>
    <scope>GENOME REANNOTATION</scope>
    <source>
        <strain evidence="1">A17</strain>
        <strain evidence="2 3">cv. Jemalong A17</strain>
    </source>
</reference>
<evidence type="ECO:0000313" key="3">
    <source>
        <dbReference type="Proteomes" id="UP000002051"/>
    </source>
</evidence>